<keyword evidence="2" id="KW-1185">Reference proteome</keyword>
<comment type="caution">
    <text evidence="1">The sequence shown here is derived from an EMBL/GenBank/DDBJ whole genome shotgun (WGS) entry which is preliminary data.</text>
</comment>
<sequence>MEAEMRSLVEAENQGRIVAMQRTEVEATRIYPEIREEARQAIALNLIKQVTRSIEAIAQAPNLSRE</sequence>
<accession>A0A928VQX2</accession>
<dbReference type="RefSeq" id="WP_264327683.1">
    <property type="nucleotide sequence ID" value="NZ_JADEXQ010000130.1"/>
</dbReference>
<reference evidence="1" key="1">
    <citation type="submission" date="2020-10" db="EMBL/GenBank/DDBJ databases">
        <authorList>
            <person name="Castelo-Branco R."/>
            <person name="Eusebio N."/>
            <person name="Adriana R."/>
            <person name="Vieira A."/>
            <person name="Brugerolle De Fraissinette N."/>
            <person name="Rezende De Castro R."/>
            <person name="Schneider M.P."/>
            <person name="Vasconcelos V."/>
            <person name="Leao P.N."/>
        </authorList>
    </citation>
    <scope>NUCLEOTIDE SEQUENCE</scope>
    <source>
        <strain evidence="1">LEGE 11480</strain>
    </source>
</reference>
<dbReference type="AlphaFoldDB" id="A0A928VQX2"/>
<gene>
    <name evidence="1" type="ORF">IQ266_24315</name>
</gene>
<organism evidence="1 2">
    <name type="scientific">Romeriopsis navalis LEGE 11480</name>
    <dbReference type="NCBI Taxonomy" id="2777977"/>
    <lineage>
        <taxon>Bacteria</taxon>
        <taxon>Bacillati</taxon>
        <taxon>Cyanobacteriota</taxon>
        <taxon>Cyanophyceae</taxon>
        <taxon>Leptolyngbyales</taxon>
        <taxon>Leptolyngbyaceae</taxon>
        <taxon>Romeriopsis</taxon>
        <taxon>Romeriopsis navalis</taxon>
    </lineage>
</organism>
<evidence type="ECO:0000313" key="1">
    <source>
        <dbReference type="EMBL" id="MBE9032865.1"/>
    </source>
</evidence>
<proteinExistence type="predicted"/>
<protein>
    <submittedName>
        <fullName evidence="1">Uncharacterized protein</fullName>
    </submittedName>
</protein>
<dbReference type="EMBL" id="JADEXQ010000130">
    <property type="protein sequence ID" value="MBE9032865.1"/>
    <property type="molecule type" value="Genomic_DNA"/>
</dbReference>
<name>A0A928VQX2_9CYAN</name>
<dbReference type="Proteomes" id="UP000625316">
    <property type="component" value="Unassembled WGS sequence"/>
</dbReference>
<evidence type="ECO:0000313" key="2">
    <source>
        <dbReference type="Proteomes" id="UP000625316"/>
    </source>
</evidence>